<accession>A0A6M3M4J9</accession>
<dbReference type="EMBL" id="MT143705">
    <property type="protein sequence ID" value="QJB01110.1"/>
    <property type="molecule type" value="Genomic_DNA"/>
</dbReference>
<name>A0A6M3M4J9_9ZZZZ</name>
<protein>
    <submittedName>
        <fullName evidence="1">Uncharacterized protein</fullName>
    </submittedName>
</protein>
<sequence length="107" mass="11700">MAENWTAEPVPGTTRVLTLTVADQAYEVWLPRKASQVMVSVNNATIYAYEGREGITLPASHPLNAGDNVVLPTFKPVNAPREFLKMWFESTVAGATVTISPLPPEEM</sequence>
<dbReference type="AlphaFoldDB" id="A0A6M3M4J9"/>
<evidence type="ECO:0000313" key="1">
    <source>
        <dbReference type="EMBL" id="QJB01110.1"/>
    </source>
</evidence>
<organism evidence="1">
    <name type="scientific">viral metagenome</name>
    <dbReference type="NCBI Taxonomy" id="1070528"/>
    <lineage>
        <taxon>unclassified sequences</taxon>
        <taxon>metagenomes</taxon>
        <taxon>organismal metagenomes</taxon>
    </lineage>
</organism>
<reference evidence="1" key="1">
    <citation type="submission" date="2020-03" db="EMBL/GenBank/DDBJ databases">
        <title>The deep terrestrial virosphere.</title>
        <authorList>
            <person name="Holmfeldt K."/>
            <person name="Nilsson E."/>
            <person name="Simone D."/>
            <person name="Lopez-Fernandez M."/>
            <person name="Wu X."/>
            <person name="de Brujin I."/>
            <person name="Lundin D."/>
            <person name="Andersson A."/>
            <person name="Bertilsson S."/>
            <person name="Dopson M."/>
        </authorList>
    </citation>
    <scope>NUCLEOTIDE SEQUENCE</scope>
    <source>
        <strain evidence="1">MM171A00145</strain>
    </source>
</reference>
<proteinExistence type="predicted"/>
<gene>
    <name evidence="1" type="ORF">MM171A00145_0047</name>
</gene>